<dbReference type="Pfam" id="PF00528">
    <property type="entry name" value="BPD_transp_1"/>
    <property type="match status" value="1"/>
</dbReference>
<comment type="caution">
    <text evidence="10">The sequence shown here is derived from an EMBL/GenBank/DDBJ whole genome shotgun (WGS) entry which is preliminary data.</text>
</comment>
<dbReference type="InterPro" id="IPR035906">
    <property type="entry name" value="MetI-like_sf"/>
</dbReference>
<dbReference type="InterPro" id="IPR025966">
    <property type="entry name" value="OppC_N"/>
</dbReference>
<dbReference type="PROSITE" id="PS50928">
    <property type="entry name" value="ABC_TM1"/>
    <property type="match status" value="1"/>
</dbReference>
<sequence>MDEIVVESPGQGDNIPPTEQMLGLEPTESARSMFRRGLEVFLENRLAVVAFGVLVFYVLMCFFGPLLYHGNTSHVQMDEITLPPGPSHPLGTDQNGVDELGKLMKAGQISLEIGIASGVLASVIGMLYGAIAGYVGGWVDSIMMRTIDALLSIPLIFALIYLASTLGRTKTVFIMVIALTSWFSLTRLTRGDTLTIKVRDYVAACRMMGGRSPRIIFRHILPNTIGTTIVNTSLSIANSVFALSVLSYIGLGLQAPNDDWGGMFANGSSYLDQNYWWMIYPPGVSIVLIIISCNFIGDALRDAFETRLQKR</sequence>
<dbReference type="Pfam" id="PF12911">
    <property type="entry name" value="OppC_N"/>
    <property type="match status" value="1"/>
</dbReference>
<feature type="transmembrane region" description="Helical" evidence="7">
    <location>
        <begin position="113"/>
        <end position="135"/>
    </location>
</feature>
<feature type="transmembrane region" description="Helical" evidence="7">
    <location>
        <begin position="275"/>
        <end position="297"/>
    </location>
</feature>
<feature type="transmembrane region" description="Helical" evidence="7">
    <location>
        <begin position="147"/>
        <end position="166"/>
    </location>
</feature>
<reference evidence="10 11" key="1">
    <citation type="submission" date="2020-02" db="EMBL/GenBank/DDBJ databases">
        <title>Acidophilic actinobacteria isolated from forest soil.</title>
        <authorList>
            <person name="Golinska P."/>
        </authorList>
    </citation>
    <scope>NUCLEOTIDE SEQUENCE [LARGE SCALE GENOMIC DNA]</scope>
    <source>
        <strain evidence="10 11">NL8</strain>
    </source>
</reference>
<feature type="transmembrane region" description="Helical" evidence="7">
    <location>
        <begin position="46"/>
        <end position="68"/>
    </location>
</feature>
<keyword evidence="3" id="KW-1003">Cell membrane</keyword>
<evidence type="ECO:0000256" key="8">
    <source>
        <dbReference type="SAM" id="MobiDB-lite"/>
    </source>
</evidence>
<accession>A0ABS5KPV9</accession>
<evidence type="ECO:0000313" key="11">
    <source>
        <dbReference type="Proteomes" id="UP000730482"/>
    </source>
</evidence>
<feature type="region of interest" description="Disordered" evidence="8">
    <location>
        <begin position="1"/>
        <end position="21"/>
    </location>
</feature>
<proteinExistence type="inferred from homology"/>
<evidence type="ECO:0000256" key="5">
    <source>
        <dbReference type="ARBA" id="ARBA00022989"/>
    </source>
</evidence>
<dbReference type="EMBL" id="JAAFYZ010000040">
    <property type="protein sequence ID" value="MBS2548046.1"/>
    <property type="molecule type" value="Genomic_DNA"/>
</dbReference>
<evidence type="ECO:0000256" key="3">
    <source>
        <dbReference type="ARBA" id="ARBA00022475"/>
    </source>
</evidence>
<keyword evidence="4 7" id="KW-0812">Transmembrane</keyword>
<dbReference type="RefSeq" id="WP_194892755.1">
    <property type="nucleotide sequence ID" value="NZ_JAAFYZ010000040.1"/>
</dbReference>
<evidence type="ECO:0000256" key="2">
    <source>
        <dbReference type="ARBA" id="ARBA00022448"/>
    </source>
</evidence>
<dbReference type="PANTHER" id="PTHR43386:SF1">
    <property type="entry name" value="D,D-DIPEPTIDE TRANSPORT SYSTEM PERMEASE PROTEIN DDPC-RELATED"/>
    <property type="match status" value="1"/>
</dbReference>
<dbReference type="InterPro" id="IPR050366">
    <property type="entry name" value="BP-dependent_transpt_permease"/>
</dbReference>
<dbReference type="CDD" id="cd06261">
    <property type="entry name" value="TM_PBP2"/>
    <property type="match status" value="1"/>
</dbReference>
<evidence type="ECO:0000256" key="6">
    <source>
        <dbReference type="ARBA" id="ARBA00023136"/>
    </source>
</evidence>
<name>A0ABS5KPV9_9ACTN</name>
<keyword evidence="6 7" id="KW-0472">Membrane</keyword>
<feature type="transmembrane region" description="Helical" evidence="7">
    <location>
        <begin position="236"/>
        <end position="255"/>
    </location>
</feature>
<keyword evidence="2 7" id="KW-0813">Transport</keyword>
<evidence type="ECO:0000259" key="9">
    <source>
        <dbReference type="PROSITE" id="PS50928"/>
    </source>
</evidence>
<dbReference type="InterPro" id="IPR000515">
    <property type="entry name" value="MetI-like"/>
</dbReference>
<protein>
    <submittedName>
        <fullName evidence="10">ABC transporter permease</fullName>
    </submittedName>
</protein>
<dbReference type="Gene3D" id="1.10.3720.10">
    <property type="entry name" value="MetI-like"/>
    <property type="match status" value="1"/>
</dbReference>
<dbReference type="Proteomes" id="UP000730482">
    <property type="component" value="Unassembled WGS sequence"/>
</dbReference>
<keyword evidence="11" id="KW-1185">Reference proteome</keyword>
<dbReference type="SUPFAM" id="SSF161098">
    <property type="entry name" value="MetI-like"/>
    <property type="match status" value="1"/>
</dbReference>
<comment type="similarity">
    <text evidence="7">Belongs to the binding-protein-dependent transport system permease family.</text>
</comment>
<keyword evidence="5 7" id="KW-1133">Transmembrane helix</keyword>
<gene>
    <name evidence="10" type="ORF">KGQ19_14345</name>
</gene>
<comment type="subcellular location">
    <subcellularLocation>
        <location evidence="1 7">Cell membrane</location>
        <topology evidence="1 7">Multi-pass membrane protein</topology>
    </subcellularLocation>
</comment>
<evidence type="ECO:0000256" key="4">
    <source>
        <dbReference type="ARBA" id="ARBA00022692"/>
    </source>
</evidence>
<evidence type="ECO:0000313" key="10">
    <source>
        <dbReference type="EMBL" id="MBS2548046.1"/>
    </source>
</evidence>
<dbReference type="PANTHER" id="PTHR43386">
    <property type="entry name" value="OLIGOPEPTIDE TRANSPORT SYSTEM PERMEASE PROTEIN APPC"/>
    <property type="match status" value="1"/>
</dbReference>
<evidence type="ECO:0000256" key="1">
    <source>
        <dbReference type="ARBA" id="ARBA00004651"/>
    </source>
</evidence>
<evidence type="ECO:0000256" key="7">
    <source>
        <dbReference type="RuleBase" id="RU363032"/>
    </source>
</evidence>
<feature type="domain" description="ABC transmembrane type-1" evidence="9">
    <location>
        <begin position="107"/>
        <end position="297"/>
    </location>
</feature>
<organism evidence="10 11">
    <name type="scientific">Catenulispora pinistramenti</name>
    <dbReference type="NCBI Taxonomy" id="2705254"/>
    <lineage>
        <taxon>Bacteria</taxon>
        <taxon>Bacillati</taxon>
        <taxon>Actinomycetota</taxon>
        <taxon>Actinomycetes</taxon>
        <taxon>Catenulisporales</taxon>
        <taxon>Catenulisporaceae</taxon>
        <taxon>Catenulispora</taxon>
    </lineage>
</organism>